<evidence type="ECO:0000256" key="5">
    <source>
        <dbReference type="ARBA" id="ARBA00023136"/>
    </source>
</evidence>
<feature type="transmembrane region" description="Helical" evidence="6">
    <location>
        <begin position="89"/>
        <end position="116"/>
    </location>
</feature>
<feature type="transmembrane region" description="Helical" evidence="6">
    <location>
        <begin position="122"/>
        <end position="145"/>
    </location>
</feature>
<dbReference type="Proteomes" id="UP000000630">
    <property type="component" value="Chromosome"/>
</dbReference>
<dbReference type="EMBL" id="CP001759">
    <property type="protein sequence ID" value="ACZ48916.1"/>
    <property type="molecule type" value="Genomic_DNA"/>
</dbReference>
<dbReference type="STRING" id="574556.ACIS_00246"/>
<dbReference type="KEGG" id="acn:ACIS_00246"/>
<protein>
    <submittedName>
        <fullName evidence="7">Cytochrome c-type biogenesis protein/heme exporter protein</fullName>
    </submittedName>
</protein>
<organism evidence="7 8">
    <name type="scientific">Anaplasma centrale (strain Israel)</name>
    <name type="common">Anaplasma marginale subsp. centrale (strain Israel)</name>
    <dbReference type="NCBI Taxonomy" id="574556"/>
    <lineage>
        <taxon>Bacteria</taxon>
        <taxon>Pseudomonadati</taxon>
        <taxon>Pseudomonadota</taxon>
        <taxon>Alphaproteobacteria</taxon>
        <taxon>Rickettsiales</taxon>
        <taxon>Anaplasmataceae</taxon>
        <taxon>Anaplasma</taxon>
    </lineage>
</organism>
<evidence type="ECO:0000256" key="1">
    <source>
        <dbReference type="ARBA" id="ARBA00004141"/>
    </source>
</evidence>
<feature type="transmembrane region" description="Helical" evidence="6">
    <location>
        <begin position="157"/>
        <end position="179"/>
    </location>
</feature>
<evidence type="ECO:0000256" key="3">
    <source>
        <dbReference type="ARBA" id="ARBA00022692"/>
    </source>
</evidence>
<feature type="transmembrane region" description="Helical" evidence="6">
    <location>
        <begin position="191"/>
        <end position="217"/>
    </location>
</feature>
<dbReference type="PRINTS" id="PR01414">
    <property type="entry name" value="CCMBBIOGNSIS"/>
</dbReference>
<keyword evidence="8" id="KW-1185">Reference proteome</keyword>
<evidence type="ECO:0000256" key="2">
    <source>
        <dbReference type="ARBA" id="ARBA00010544"/>
    </source>
</evidence>
<comment type="similarity">
    <text evidence="2">Belongs to the CcmB/CycW/HelB family.</text>
</comment>
<dbReference type="GO" id="GO:0017004">
    <property type="term" value="P:cytochrome complex assembly"/>
    <property type="evidence" value="ECO:0007669"/>
    <property type="project" value="InterPro"/>
</dbReference>
<sequence>MSHGSVLIRELKIISCNTGSAAQVVLLFVVVVGTALFVLPPGCASEVMPCLFWVCSASVTQTSIRALLEDDYRSGMLEQLLIQKLIPEAVIFMKVLAHWMCISVPISITAGLIQLTMLGGNIHYAIALSLALGAGLLVVNCVSAVGHSLVLGGEGKLITAQILVFPIIVPVVICSHLCLESMVDSTFTRATVLLGAGVLCLIPVSVLFTLAAVRLAVEKD</sequence>
<proteinExistence type="inferred from homology"/>
<evidence type="ECO:0000256" key="6">
    <source>
        <dbReference type="SAM" id="Phobius"/>
    </source>
</evidence>
<dbReference type="GO" id="GO:0015232">
    <property type="term" value="F:heme transmembrane transporter activity"/>
    <property type="evidence" value="ECO:0007669"/>
    <property type="project" value="InterPro"/>
</dbReference>
<dbReference type="GO" id="GO:0016020">
    <property type="term" value="C:membrane"/>
    <property type="evidence" value="ECO:0007669"/>
    <property type="project" value="UniProtKB-SubCell"/>
</dbReference>
<dbReference type="InterPro" id="IPR003544">
    <property type="entry name" value="Cyt_c_biogenesis_CcmB"/>
</dbReference>
<name>D1ATN8_ANACI</name>
<dbReference type="OrthoDB" id="7163255at2"/>
<dbReference type="eggNOG" id="COG2386">
    <property type="taxonomic scope" value="Bacteria"/>
</dbReference>
<gene>
    <name evidence="7" type="primary">ccmB</name>
    <name evidence="7" type="ordered locus">ACIS_00246</name>
</gene>
<keyword evidence="4 6" id="KW-1133">Transmembrane helix</keyword>
<keyword evidence="5 6" id="KW-0472">Membrane</keyword>
<dbReference type="HOGENOM" id="CLU_1254316_0_0_5"/>
<dbReference type="Pfam" id="PF03379">
    <property type="entry name" value="CcmB"/>
    <property type="match status" value="1"/>
</dbReference>
<keyword evidence="3 6" id="KW-0812">Transmembrane</keyword>
<dbReference type="AlphaFoldDB" id="D1ATN8"/>
<evidence type="ECO:0000256" key="4">
    <source>
        <dbReference type="ARBA" id="ARBA00022989"/>
    </source>
</evidence>
<evidence type="ECO:0000313" key="8">
    <source>
        <dbReference type="Proteomes" id="UP000000630"/>
    </source>
</evidence>
<evidence type="ECO:0000313" key="7">
    <source>
        <dbReference type="EMBL" id="ACZ48916.1"/>
    </source>
</evidence>
<comment type="subcellular location">
    <subcellularLocation>
        <location evidence="1">Membrane</location>
        <topology evidence="1">Multi-pass membrane protein</topology>
    </subcellularLocation>
</comment>
<accession>D1ATN8</accession>
<feature type="transmembrane region" description="Helical" evidence="6">
    <location>
        <begin position="21"/>
        <end position="39"/>
    </location>
</feature>
<reference evidence="7 8" key="1">
    <citation type="journal article" date="2010" name="J. Bacteriol.">
        <title>Complete genome sequence of Anaplasma marginale subsp. centrale.</title>
        <authorList>
            <person name="Herndon D.R."/>
            <person name="Palmer G.H."/>
            <person name="Shkap V."/>
            <person name="Knowles D.P. Jr."/>
            <person name="Brayton K.A."/>
        </authorList>
    </citation>
    <scope>NUCLEOTIDE SEQUENCE [LARGE SCALE GENOMIC DNA]</scope>
    <source>
        <strain evidence="7 8">Israel</strain>
    </source>
</reference>